<gene>
    <name evidence="1" type="ORF">ACFOPX_05595</name>
</gene>
<proteinExistence type="predicted"/>
<name>A0ABV7ZKI0_9HELI</name>
<dbReference type="Proteomes" id="UP001595783">
    <property type="component" value="Unassembled WGS sequence"/>
</dbReference>
<organism evidence="1 2">
    <name type="scientific">Helicobacter baculiformis</name>
    <dbReference type="NCBI Taxonomy" id="427351"/>
    <lineage>
        <taxon>Bacteria</taxon>
        <taxon>Pseudomonadati</taxon>
        <taxon>Campylobacterota</taxon>
        <taxon>Epsilonproteobacteria</taxon>
        <taxon>Campylobacterales</taxon>
        <taxon>Helicobacteraceae</taxon>
        <taxon>Helicobacter</taxon>
    </lineage>
</organism>
<protein>
    <submittedName>
        <fullName evidence="1">Uncharacterized protein</fullName>
    </submittedName>
</protein>
<comment type="caution">
    <text evidence="1">The sequence shown here is derived from an EMBL/GenBank/DDBJ whole genome shotgun (WGS) entry which is preliminary data.</text>
</comment>
<dbReference type="EMBL" id="JBHRZO010000037">
    <property type="protein sequence ID" value="MFC3847997.1"/>
    <property type="molecule type" value="Genomic_DNA"/>
</dbReference>
<reference evidence="2" key="1">
    <citation type="journal article" date="2019" name="Int. J. Syst. Evol. Microbiol.">
        <title>The Global Catalogue of Microorganisms (GCM) 10K type strain sequencing project: providing services to taxonomists for standard genome sequencing and annotation.</title>
        <authorList>
            <consortium name="The Broad Institute Genomics Platform"/>
            <consortium name="The Broad Institute Genome Sequencing Center for Infectious Disease"/>
            <person name="Wu L."/>
            <person name="Ma J."/>
        </authorList>
    </citation>
    <scope>NUCLEOTIDE SEQUENCE [LARGE SCALE GENOMIC DNA]</scope>
    <source>
        <strain evidence="2">CCUG 53816</strain>
    </source>
</reference>
<sequence length="298" mass="34054">MPILKLNLPKISKLTRTVGNLTMKPLILLLLALFLNATSNTNEESVNDGSYEIKTIKIDSRLRDSKGNDLRDSKGNLIYTPIPEQYVFTKGDISDSRILKVNTDLKDSKGRSFWDKVFADSPKDCQRLLNLNPKNTKELDNYPYFSLYYKPTLLAASRGNSFDGEENQENAGFGRILDVKMKQDVFTIVYINLIETLSDLGGDLKKSERLRIWDEEEEADGDGEINPSGDITYLKFLDDNTATFVVDANGKYTNDRYKLYRPIKYFTEKSVPKVCVCPYSAKTLLETLQKRHPEWKSD</sequence>
<evidence type="ECO:0000313" key="1">
    <source>
        <dbReference type="EMBL" id="MFC3847997.1"/>
    </source>
</evidence>
<accession>A0ABV7ZKI0</accession>
<dbReference type="RefSeq" id="WP_104752820.1">
    <property type="nucleotide sequence ID" value="NZ_FZMF01000049.1"/>
</dbReference>
<evidence type="ECO:0000313" key="2">
    <source>
        <dbReference type="Proteomes" id="UP001595783"/>
    </source>
</evidence>
<keyword evidence="2" id="KW-1185">Reference proteome</keyword>